<dbReference type="AlphaFoldDB" id="A0A372KLN4"/>
<dbReference type="Proteomes" id="UP000246115">
    <property type="component" value="Chromosome"/>
</dbReference>
<gene>
    <name evidence="1" type="ORF">DDV21_010370</name>
    <name evidence="2" type="ORF">DDV22_05130</name>
    <name evidence="3" type="ORF">DDV23_05640</name>
</gene>
<reference evidence="1" key="4">
    <citation type="journal article" date="2019" name="Int. J. Syst. Evol. Microbiol.">
        <title>Streptococcus chenjunshii sp. nov. isolated from feces of Tibetan antelopes.</title>
        <authorList>
            <person name="Tian Z."/>
            <person name="Lu S."/>
            <person name="Jin D."/>
            <person name="Yang J."/>
            <person name="Pu J."/>
            <person name="Lai X.H."/>
            <person name="Bai X.N."/>
            <person name="Wu X.M."/>
            <person name="Li J."/>
            <person name="Wang S."/>
            <person name="Xu J."/>
        </authorList>
    </citation>
    <scope>NUCLEOTIDE SEQUENCE</scope>
    <source>
        <strain evidence="1">Z15</strain>
    </source>
</reference>
<sequence>MENELLSKEQSKYIDSQVKLYHAILKKIAERNMIVMGTTADQAIQIANAIYQGYVISDALEDGTYNLNETVKYYLEG</sequence>
<dbReference type="KEGG" id="schj:DDV21_010370"/>
<dbReference type="Proteomes" id="UP000264056">
    <property type="component" value="Unassembled WGS sequence"/>
</dbReference>
<dbReference type="RefSeq" id="WP_116878140.1">
    <property type="nucleotide sequence ID" value="NZ_CP031733.1"/>
</dbReference>
<evidence type="ECO:0000313" key="5">
    <source>
        <dbReference type="Proteomes" id="UP000262901"/>
    </source>
</evidence>
<dbReference type="Proteomes" id="UP000262901">
    <property type="component" value="Unassembled WGS sequence"/>
</dbReference>
<dbReference type="EMBL" id="QVQY01000010">
    <property type="protein sequence ID" value="RFU51092.1"/>
    <property type="molecule type" value="Genomic_DNA"/>
</dbReference>
<reference evidence="2 6" key="1">
    <citation type="submission" date="2018-08" db="EMBL/GenBank/DDBJ databases">
        <title>Draft genome of Streptococcus sp .nov. Z2.</title>
        <authorList>
            <person name="Tian Z."/>
        </authorList>
    </citation>
    <scope>NUCLEOTIDE SEQUENCE [LARGE SCALE GENOMIC DNA]</scope>
    <source>
        <strain evidence="2 6">Z2</strain>
    </source>
</reference>
<evidence type="ECO:0000313" key="3">
    <source>
        <dbReference type="EMBL" id="RFU53190.1"/>
    </source>
</evidence>
<evidence type="ECO:0000313" key="2">
    <source>
        <dbReference type="EMBL" id="RFU51092.1"/>
    </source>
</evidence>
<reference evidence="4" key="3">
    <citation type="submission" date="2018-08" db="EMBL/GenBank/DDBJ databases">
        <title>Streptococcus chenjunshii sp. nov., isolated from stools sample of the Tibetan antelope in the Qinghai-Tibet plateau, China.</title>
        <authorList>
            <person name="Tian Z."/>
        </authorList>
    </citation>
    <scope>NUCLEOTIDE SEQUENCE [LARGE SCALE GENOMIC DNA]</scope>
    <source>
        <strain evidence="4">Z15</strain>
    </source>
</reference>
<accession>A0A372KLN4</accession>
<accession>A0A346NEK5</accession>
<protein>
    <submittedName>
        <fullName evidence="3">Uncharacterized protein</fullName>
    </submittedName>
</protein>
<keyword evidence="6" id="KW-1185">Reference proteome</keyword>
<dbReference type="EMBL" id="CP031733">
    <property type="protein sequence ID" value="AXQ79450.1"/>
    <property type="molecule type" value="Genomic_DNA"/>
</dbReference>
<name>A0A372KLN4_9STRE</name>
<evidence type="ECO:0000313" key="1">
    <source>
        <dbReference type="EMBL" id="AXQ79450.1"/>
    </source>
</evidence>
<dbReference type="EMBL" id="QVQZ01000010">
    <property type="protein sequence ID" value="RFU53190.1"/>
    <property type="molecule type" value="Genomic_DNA"/>
</dbReference>
<organism evidence="3 5">
    <name type="scientific">Streptococcus chenjunshii</name>
    <dbReference type="NCBI Taxonomy" id="2173853"/>
    <lineage>
        <taxon>Bacteria</taxon>
        <taxon>Bacillati</taxon>
        <taxon>Bacillota</taxon>
        <taxon>Bacilli</taxon>
        <taxon>Lactobacillales</taxon>
        <taxon>Streptococcaceae</taxon>
        <taxon>Streptococcus</taxon>
    </lineage>
</organism>
<proteinExistence type="predicted"/>
<reference evidence="3 5" key="2">
    <citation type="submission" date="2018-08" db="EMBL/GenBank/DDBJ databases">
        <title>Draft genome of Streptococcus sp. nov. Z1.</title>
        <authorList>
            <person name="Tian Z."/>
        </authorList>
    </citation>
    <scope>NUCLEOTIDE SEQUENCE [LARGE SCALE GENOMIC DNA]</scope>
    <source>
        <strain evidence="3">Z1</strain>
        <strain evidence="5">Z1(2018)</strain>
    </source>
</reference>
<evidence type="ECO:0000313" key="4">
    <source>
        <dbReference type="Proteomes" id="UP000246115"/>
    </source>
</evidence>
<evidence type="ECO:0000313" key="6">
    <source>
        <dbReference type="Proteomes" id="UP000264056"/>
    </source>
</evidence>